<accession>W7UZ39</accession>
<dbReference type="OrthoDB" id="2061265at2"/>
<organism evidence="1 2">
    <name type="scientific">Ruminococcus flavefaciens 007c</name>
    <dbReference type="NCBI Taxonomy" id="1341157"/>
    <lineage>
        <taxon>Bacteria</taxon>
        <taxon>Bacillati</taxon>
        <taxon>Bacillota</taxon>
        <taxon>Clostridia</taxon>
        <taxon>Eubacteriales</taxon>
        <taxon>Oscillospiraceae</taxon>
        <taxon>Ruminococcus</taxon>
    </lineage>
</organism>
<dbReference type="Proteomes" id="UP000019365">
    <property type="component" value="Unassembled WGS sequence"/>
</dbReference>
<evidence type="ECO:0000313" key="1">
    <source>
        <dbReference type="EMBL" id="EWM53980.1"/>
    </source>
</evidence>
<name>W7UZ39_RUMFL</name>
<gene>
    <name evidence="1" type="ORF">RF007C_03455</name>
</gene>
<dbReference type="RefSeq" id="WP_051456572.1">
    <property type="nucleotide sequence ID" value="NZ_ATAX01000022.1"/>
</dbReference>
<reference evidence="1 2" key="1">
    <citation type="journal article" date="2014" name="PLoS ONE">
        <title>Rumen cellulosomics: divergent fiber-degrading strategies revealed by comparative genome-wide analysis of six ruminococcal strains.</title>
        <authorList>
            <person name="Dassa B."/>
            <person name="Borovok I."/>
            <person name="Ruimy-Israeli V."/>
            <person name="Lamed R."/>
            <person name="Flint H.J."/>
            <person name="Duncan S.H."/>
            <person name="Henrissat B."/>
            <person name="Coutinho P."/>
            <person name="Morrison M."/>
            <person name="Mosoni P."/>
            <person name="Yeoman C.J."/>
            <person name="White B.A."/>
            <person name="Bayer E.A."/>
        </authorList>
    </citation>
    <scope>NUCLEOTIDE SEQUENCE [LARGE SCALE GENOMIC DNA]</scope>
    <source>
        <strain evidence="1 2">007c</strain>
    </source>
</reference>
<protein>
    <recommendedName>
        <fullName evidence="3">Sortase</fullName>
    </recommendedName>
</protein>
<dbReference type="AlphaFoldDB" id="W7UZ39"/>
<comment type="caution">
    <text evidence="1">The sequence shown here is derived from an EMBL/GenBank/DDBJ whole genome shotgun (WGS) entry which is preliminary data.</text>
</comment>
<dbReference type="eggNOG" id="ENOG502ZB0I">
    <property type="taxonomic scope" value="Bacteria"/>
</dbReference>
<dbReference type="EMBL" id="ATAX01000022">
    <property type="protein sequence ID" value="EWM53980.1"/>
    <property type="molecule type" value="Genomic_DNA"/>
</dbReference>
<proteinExistence type="predicted"/>
<dbReference type="PATRIC" id="fig|1341157.4.peg.1342"/>
<keyword evidence="2" id="KW-1185">Reference proteome</keyword>
<evidence type="ECO:0008006" key="3">
    <source>
        <dbReference type="Google" id="ProtNLM"/>
    </source>
</evidence>
<evidence type="ECO:0000313" key="2">
    <source>
        <dbReference type="Proteomes" id="UP000019365"/>
    </source>
</evidence>
<sequence>MLVLPTIIIALSSISGAGGIALSAKSLVDSMNAAATNRFTQEQNERNVLRFQAVSDKLNSTLEELGKQRMVITKNFSVFIKAFERIHNKPEFTREESVDFPEFDFNEIKNVSIVAADFLGATVGAIGGSALAAAATSGTTAAVMALGTASTGTKIAELSGAAATKAALAALGGGSIAAGGGGIALGTLVLNVASLGVGALVEGIAMAYAGSVAQKHADKAKDEMQKNELIINDAISMQLQISKSATDMKRASVELCNKIYKPLVLRMKALVDSKCDWNTFSDDEKMLVENTVLIVQILHYLNNTPLYKVTKLKSDGEIEEVVSNSDEVKSALNKAKSEAIRLEV</sequence>